<dbReference type="Proteomes" id="UP000887574">
    <property type="component" value="Unplaced"/>
</dbReference>
<dbReference type="PANTHER" id="PTHR23051">
    <property type="entry name" value="SOLUTE CARRIER FAMILY 35, MEMBER F5"/>
    <property type="match status" value="1"/>
</dbReference>
<keyword evidence="2 6" id="KW-0812">Transmembrane</keyword>
<protein>
    <submittedName>
        <fullName evidence="8">Uncharacterized protein</fullName>
    </submittedName>
</protein>
<proteinExistence type="predicted"/>
<reference evidence="8" key="1">
    <citation type="submission" date="2022-11" db="UniProtKB">
        <authorList>
            <consortium name="WormBaseParasite"/>
        </authorList>
    </citation>
    <scope>IDENTIFICATION</scope>
</reference>
<feature type="transmembrane region" description="Helical" evidence="6">
    <location>
        <begin position="273"/>
        <end position="295"/>
    </location>
</feature>
<name>A0A915DB14_9BILA</name>
<sequence length="470" mass="52462">MPVPRPSEIIGVFLLVIVNVFWVASSELTKYLFIDLDFKRPFFTTYAKSCMFSLFILRYACTSNTTDHKQESNSSTQAKYAHLESSFSDEDYEVESLTSAEFEPVQLPSSEVDSELEPALVVVDEENSGDTVSSPAPSRKSSTTLKSLSAKARRVRFSMFREVRRLPEKIAQDAKLARLPYRPPVLECSGCTSTSLVFNYIFYFAPLWFISSTTYQIALVYSSVSSVNLISTSSSLFVLILAQFSDIGIRIDLPSLNFPCFGQHFWSCRRFPVFLVIFWLYAVSDVSLLLCSLFASFSLVASKKGKIDINLIPTNQPTNGYSYIQWTDGSLFADYLWLYATLLTNSLISSLSLTLSIPMSMLADSVFRNQPPDMAQILASVPIMISFIGASFVSSSNNNAEKKKNTSNSNNSKASSQTRKQNVNPLNRVMVDADGGAERLISWKNTRTSFDATSNLSLKTFNNTQLCCNV</sequence>
<keyword evidence="4 6" id="KW-0472">Membrane</keyword>
<feature type="compositionally biased region" description="Low complexity" evidence="5">
    <location>
        <begin position="406"/>
        <end position="416"/>
    </location>
</feature>
<feature type="transmembrane region" description="Helical" evidence="6">
    <location>
        <begin position="336"/>
        <end position="362"/>
    </location>
</feature>
<feature type="transmembrane region" description="Helical" evidence="6">
    <location>
        <begin position="374"/>
        <end position="393"/>
    </location>
</feature>
<accession>A0A915DB14</accession>
<dbReference type="AlphaFoldDB" id="A0A915DB14"/>
<evidence type="ECO:0000313" key="7">
    <source>
        <dbReference type="Proteomes" id="UP000887574"/>
    </source>
</evidence>
<keyword evidence="7" id="KW-1185">Reference proteome</keyword>
<feature type="region of interest" description="Disordered" evidence="5">
    <location>
        <begin position="399"/>
        <end position="427"/>
    </location>
</feature>
<evidence type="ECO:0000256" key="3">
    <source>
        <dbReference type="ARBA" id="ARBA00022989"/>
    </source>
</evidence>
<dbReference type="GO" id="GO:0016020">
    <property type="term" value="C:membrane"/>
    <property type="evidence" value="ECO:0007669"/>
    <property type="project" value="UniProtKB-SubCell"/>
</dbReference>
<evidence type="ECO:0000256" key="2">
    <source>
        <dbReference type="ARBA" id="ARBA00022692"/>
    </source>
</evidence>
<comment type="subcellular location">
    <subcellularLocation>
        <location evidence="1">Membrane</location>
        <topology evidence="1">Multi-pass membrane protein</topology>
    </subcellularLocation>
</comment>
<evidence type="ECO:0000256" key="5">
    <source>
        <dbReference type="SAM" id="MobiDB-lite"/>
    </source>
</evidence>
<feature type="transmembrane region" description="Helical" evidence="6">
    <location>
        <begin position="12"/>
        <end position="33"/>
    </location>
</feature>
<evidence type="ECO:0000256" key="4">
    <source>
        <dbReference type="ARBA" id="ARBA00023136"/>
    </source>
</evidence>
<keyword evidence="3 6" id="KW-1133">Transmembrane helix</keyword>
<evidence type="ECO:0000256" key="1">
    <source>
        <dbReference type="ARBA" id="ARBA00004141"/>
    </source>
</evidence>
<evidence type="ECO:0000256" key="6">
    <source>
        <dbReference type="SAM" id="Phobius"/>
    </source>
</evidence>
<dbReference type="PANTHER" id="PTHR23051:SF0">
    <property type="entry name" value="SOLUTE CARRIER FAMILY 35 MEMBER F5"/>
    <property type="match status" value="1"/>
</dbReference>
<dbReference type="WBParaSite" id="jg17982.2">
    <property type="protein sequence ID" value="jg17982.2"/>
    <property type="gene ID" value="jg17982"/>
</dbReference>
<evidence type="ECO:0000313" key="8">
    <source>
        <dbReference type="WBParaSite" id="jg17982.2"/>
    </source>
</evidence>
<organism evidence="7 8">
    <name type="scientific">Ditylenchus dipsaci</name>
    <dbReference type="NCBI Taxonomy" id="166011"/>
    <lineage>
        <taxon>Eukaryota</taxon>
        <taxon>Metazoa</taxon>
        <taxon>Ecdysozoa</taxon>
        <taxon>Nematoda</taxon>
        <taxon>Chromadorea</taxon>
        <taxon>Rhabditida</taxon>
        <taxon>Tylenchina</taxon>
        <taxon>Tylenchomorpha</taxon>
        <taxon>Sphaerularioidea</taxon>
        <taxon>Anguinidae</taxon>
        <taxon>Anguininae</taxon>
        <taxon>Ditylenchus</taxon>
    </lineage>
</organism>